<keyword evidence="1" id="KW-0863">Zinc-finger</keyword>
<evidence type="ECO:0000256" key="2">
    <source>
        <dbReference type="SAM" id="MobiDB-lite"/>
    </source>
</evidence>
<feature type="domain" description="Lunapark zinc ribbon" evidence="3">
    <location>
        <begin position="211"/>
        <end position="261"/>
    </location>
</feature>
<organism evidence="4 5">
    <name type="scientific">Moniliophthora roreri</name>
    <name type="common">Frosty pod rot fungus</name>
    <name type="synonym">Monilia roreri</name>
    <dbReference type="NCBI Taxonomy" id="221103"/>
    <lineage>
        <taxon>Eukaryota</taxon>
        <taxon>Fungi</taxon>
        <taxon>Dikarya</taxon>
        <taxon>Basidiomycota</taxon>
        <taxon>Agaricomycotina</taxon>
        <taxon>Agaricomycetes</taxon>
        <taxon>Agaricomycetidae</taxon>
        <taxon>Agaricales</taxon>
        <taxon>Marasmiineae</taxon>
        <taxon>Marasmiaceae</taxon>
        <taxon>Moniliophthora</taxon>
    </lineage>
</organism>
<feature type="transmembrane region" description="Helical" evidence="1">
    <location>
        <begin position="44"/>
        <end position="65"/>
    </location>
</feature>
<protein>
    <recommendedName>
        <fullName evidence="1">Endoplasmic reticulum junction formation protein lunapark</fullName>
    </recommendedName>
</protein>
<comment type="caution">
    <text evidence="4">The sequence shown here is derived from an EMBL/GenBank/DDBJ whole genome shotgun (WGS) entry which is preliminary data.</text>
</comment>
<feature type="compositionally biased region" description="Low complexity" evidence="2">
    <location>
        <begin position="297"/>
        <end position="306"/>
    </location>
</feature>
<dbReference type="AlphaFoldDB" id="A0A0W0FCP2"/>
<dbReference type="GO" id="GO:0098826">
    <property type="term" value="C:endoplasmic reticulum tubular network membrane"/>
    <property type="evidence" value="ECO:0007669"/>
    <property type="project" value="UniProtKB-UniRule"/>
</dbReference>
<feature type="compositionally biased region" description="Polar residues" evidence="2">
    <location>
        <begin position="283"/>
        <end position="296"/>
    </location>
</feature>
<sequence>MSFLTGLFRKKNEDDYETILSTLARDIQKRQVKLSEIRLRERRATLLVTMYTLAAWVGYVALWYASVLPGRNAGSAVERAVRGIPVVLGPILILFIRRIVQIWFTRKGDAEEKTLQQLLKQQRAKVEEIKKKTNYYSTRDLLQRYDEQNTPSNTPLRPRVPQPMQTPTPTPQRPAVMVPPSGPLQTPISQNLRAHLSPVSPSPPGPPRKQWFDKLADVVLGEEDSARFALICEKCFAHNGLVKESVWEDTQYVCPNCKHFNPSRRSKKQVDTRSSPSNAPPTHESSQMPSSSTGNASKPNSSPTKSNPEDHGDQSMMDVVED</sequence>
<dbReference type="eggNOG" id="KOG2846">
    <property type="taxonomic scope" value="Eukaryota"/>
</dbReference>
<comment type="similarity">
    <text evidence="1">Belongs to the lunapark family.</text>
</comment>
<keyword evidence="1" id="KW-0472">Membrane</keyword>
<dbReference type="GO" id="GO:1903373">
    <property type="term" value="P:positive regulation of endoplasmic reticulum tubular network organization"/>
    <property type="evidence" value="ECO:0007669"/>
    <property type="project" value="UniProtKB-UniRule"/>
</dbReference>
<evidence type="ECO:0000259" key="3">
    <source>
        <dbReference type="Pfam" id="PF10058"/>
    </source>
</evidence>
<dbReference type="InterPro" id="IPR040115">
    <property type="entry name" value="Lnp"/>
</dbReference>
<accession>A0A0W0FCP2</accession>
<dbReference type="GO" id="GO:0008270">
    <property type="term" value="F:zinc ion binding"/>
    <property type="evidence" value="ECO:0007669"/>
    <property type="project" value="UniProtKB-KW"/>
</dbReference>
<feature type="region of interest" description="Disordered" evidence="2">
    <location>
        <begin position="257"/>
        <end position="322"/>
    </location>
</feature>
<keyword evidence="1" id="KW-0862">Zinc</keyword>
<dbReference type="PANTHER" id="PTHR22166">
    <property type="entry name" value="ENDOPLASMIC RETICULUM JUNCTION FORMATION PROTEIN LUNAPARK"/>
    <property type="match status" value="1"/>
</dbReference>
<reference evidence="4 5" key="1">
    <citation type="submission" date="2015-12" db="EMBL/GenBank/DDBJ databases">
        <title>Draft genome sequence of Moniliophthora roreri, the causal agent of frosty pod rot of cacao.</title>
        <authorList>
            <person name="Aime M.C."/>
            <person name="Diaz-Valderrama J.R."/>
            <person name="Kijpornyongpan T."/>
            <person name="Phillips-Mora W."/>
        </authorList>
    </citation>
    <scope>NUCLEOTIDE SEQUENCE [LARGE SCALE GENOMIC DNA]</scope>
    <source>
        <strain evidence="4 5">MCA 2952</strain>
    </source>
</reference>
<dbReference type="PANTHER" id="PTHR22166:SF12">
    <property type="entry name" value="ENDOPLASMIC RETICULUM JUNCTION FORMATION PROTEIN LUNAPARK"/>
    <property type="match status" value="1"/>
</dbReference>
<dbReference type="Proteomes" id="UP000054988">
    <property type="component" value="Unassembled WGS sequence"/>
</dbReference>
<name>A0A0W0FCP2_MONRR</name>
<proteinExistence type="inferred from homology"/>
<dbReference type="Pfam" id="PF10058">
    <property type="entry name" value="Zn_ribbon_10"/>
    <property type="match status" value="1"/>
</dbReference>
<dbReference type="EMBL" id="LATX01002121">
    <property type="protein sequence ID" value="KTB34112.1"/>
    <property type="molecule type" value="Genomic_DNA"/>
</dbReference>
<evidence type="ECO:0000256" key="1">
    <source>
        <dbReference type="RuleBase" id="RU367073"/>
    </source>
</evidence>
<comment type="domain">
    <text evidence="1">The C4-type zinc finger motif is necessary both for its ER three-way tubular junction localization and formation.</text>
</comment>
<dbReference type="GO" id="GO:0071788">
    <property type="term" value="P:endoplasmic reticulum tubular network maintenance"/>
    <property type="evidence" value="ECO:0007669"/>
    <property type="project" value="UniProtKB-UniRule"/>
</dbReference>
<feature type="compositionally biased region" description="Pro residues" evidence="2">
    <location>
        <begin position="158"/>
        <end position="172"/>
    </location>
</feature>
<gene>
    <name evidence="4" type="ORF">WG66_13318</name>
</gene>
<keyword evidence="1" id="KW-1133">Transmembrane helix</keyword>
<dbReference type="InterPro" id="IPR019273">
    <property type="entry name" value="Lunapark_Znf"/>
</dbReference>
<keyword evidence="1" id="KW-0256">Endoplasmic reticulum</keyword>
<evidence type="ECO:0000313" key="5">
    <source>
        <dbReference type="Proteomes" id="UP000054988"/>
    </source>
</evidence>
<keyword evidence="1" id="KW-0479">Metal-binding</keyword>
<keyword evidence="1" id="KW-0812">Transmembrane</keyword>
<feature type="transmembrane region" description="Helical" evidence="1">
    <location>
        <begin position="80"/>
        <end position="100"/>
    </location>
</feature>
<feature type="region of interest" description="Disordered" evidence="2">
    <location>
        <begin position="140"/>
        <end position="188"/>
    </location>
</feature>
<evidence type="ECO:0000313" key="4">
    <source>
        <dbReference type="EMBL" id="KTB34112.1"/>
    </source>
</evidence>
<comment type="function">
    <text evidence="1">Plays a role in determining ER morphology.</text>
</comment>
<comment type="subcellular location">
    <subcellularLocation>
        <location evidence="1">Endoplasmic reticulum membrane</location>
        <topology evidence="1">Multi-pass membrane protein</topology>
    </subcellularLocation>
</comment>